<name>A0A0A9GJP8_ARUDO</name>
<protein>
    <submittedName>
        <fullName evidence="1">Uncharacterized protein</fullName>
    </submittedName>
</protein>
<proteinExistence type="predicted"/>
<organism evidence="1">
    <name type="scientific">Arundo donax</name>
    <name type="common">Giant reed</name>
    <name type="synonym">Donax arundinaceus</name>
    <dbReference type="NCBI Taxonomy" id="35708"/>
    <lineage>
        <taxon>Eukaryota</taxon>
        <taxon>Viridiplantae</taxon>
        <taxon>Streptophyta</taxon>
        <taxon>Embryophyta</taxon>
        <taxon>Tracheophyta</taxon>
        <taxon>Spermatophyta</taxon>
        <taxon>Magnoliopsida</taxon>
        <taxon>Liliopsida</taxon>
        <taxon>Poales</taxon>
        <taxon>Poaceae</taxon>
        <taxon>PACMAD clade</taxon>
        <taxon>Arundinoideae</taxon>
        <taxon>Arundineae</taxon>
        <taxon>Arundo</taxon>
    </lineage>
</organism>
<dbReference type="AlphaFoldDB" id="A0A0A9GJP8"/>
<sequence length="28" mass="3194">MHPTAMVHSFIELPLSIVIQYLPLLNLC</sequence>
<dbReference type="EMBL" id="GBRH01173194">
    <property type="protein sequence ID" value="JAE24702.1"/>
    <property type="molecule type" value="Transcribed_RNA"/>
</dbReference>
<evidence type="ECO:0000313" key="1">
    <source>
        <dbReference type="EMBL" id="JAE24702.1"/>
    </source>
</evidence>
<reference evidence="1" key="1">
    <citation type="submission" date="2014-09" db="EMBL/GenBank/DDBJ databases">
        <authorList>
            <person name="Magalhaes I.L.F."/>
            <person name="Oliveira U."/>
            <person name="Santos F.R."/>
            <person name="Vidigal T.H.D.A."/>
            <person name="Brescovit A.D."/>
            <person name="Santos A.J."/>
        </authorList>
    </citation>
    <scope>NUCLEOTIDE SEQUENCE</scope>
    <source>
        <tissue evidence="1">Shoot tissue taken approximately 20 cm above the soil surface</tissue>
    </source>
</reference>
<accession>A0A0A9GJP8</accession>
<reference evidence="1" key="2">
    <citation type="journal article" date="2015" name="Data Brief">
        <title>Shoot transcriptome of the giant reed, Arundo donax.</title>
        <authorList>
            <person name="Barrero R.A."/>
            <person name="Guerrero F.D."/>
            <person name="Moolhuijzen P."/>
            <person name="Goolsby J.A."/>
            <person name="Tidwell J."/>
            <person name="Bellgard S.E."/>
            <person name="Bellgard M.I."/>
        </authorList>
    </citation>
    <scope>NUCLEOTIDE SEQUENCE</scope>
    <source>
        <tissue evidence="1">Shoot tissue taken approximately 20 cm above the soil surface</tissue>
    </source>
</reference>